<evidence type="ECO:0000256" key="1">
    <source>
        <dbReference type="PROSITE-ProRule" id="PRU01076"/>
    </source>
</evidence>
<dbReference type="InterPro" id="IPR052731">
    <property type="entry name" value="B_subtilis_Trans_State_Reg"/>
</dbReference>
<dbReference type="Gene3D" id="3.30.450.40">
    <property type="match status" value="1"/>
</dbReference>
<dbReference type="PIRSF" id="PIRSF026579">
    <property type="entry name" value="Spore_V_T"/>
    <property type="match status" value="1"/>
</dbReference>
<evidence type="ECO:0000259" key="2">
    <source>
        <dbReference type="PROSITE" id="PS51740"/>
    </source>
</evidence>
<proteinExistence type="predicted"/>
<dbReference type="InterPro" id="IPR007159">
    <property type="entry name" value="SpoVT-AbrB_dom"/>
</dbReference>
<dbReference type="Pfam" id="PF15714">
    <property type="entry name" value="SpoVT_C"/>
    <property type="match status" value="1"/>
</dbReference>
<dbReference type="SUPFAM" id="SSF89447">
    <property type="entry name" value="AbrB/MazE/MraZ-like"/>
    <property type="match status" value="1"/>
</dbReference>
<dbReference type="SUPFAM" id="SSF55781">
    <property type="entry name" value="GAF domain-like"/>
    <property type="match status" value="1"/>
</dbReference>
<reference evidence="4" key="1">
    <citation type="journal article" date="2019" name="Int. J. Syst. Evol. Microbiol.">
        <title>The Global Catalogue of Microorganisms (GCM) 10K type strain sequencing project: providing services to taxonomists for standard genome sequencing and annotation.</title>
        <authorList>
            <consortium name="The Broad Institute Genomics Platform"/>
            <consortium name="The Broad Institute Genome Sequencing Center for Infectious Disease"/>
            <person name="Wu L."/>
            <person name="Ma J."/>
        </authorList>
    </citation>
    <scope>NUCLEOTIDE SEQUENCE [LARGE SCALE GENOMIC DNA]</scope>
    <source>
        <strain evidence="4">JCM 6486</strain>
    </source>
</reference>
<dbReference type="InterPro" id="IPR014213">
    <property type="entry name" value="SpoVT"/>
</dbReference>
<protein>
    <submittedName>
        <fullName evidence="3">Stage V sporulation protein T</fullName>
    </submittedName>
</protein>
<sequence>MRATGIVRRIDDLGRVVIPKEIRKTLRIREGDPLEIFTAKDGEVILKKYSPIGELNEFSQEYAETLGETLGHGVIVTDLDSIIAVSKLPKKDYKEKSISKELEDLIENRISNHVKDNKLISLHRDDSMEYKSQIIIPIISSSGDCIGSICLVSKESSGLSESDEKLLKVAANFLGKQVQ</sequence>
<dbReference type="RefSeq" id="WP_346045998.1">
    <property type="nucleotide sequence ID" value="NZ_BAAACP010000014.1"/>
</dbReference>
<dbReference type="Pfam" id="PF04014">
    <property type="entry name" value="MazE_antitoxin"/>
    <property type="match status" value="1"/>
</dbReference>
<keyword evidence="4" id="KW-1185">Reference proteome</keyword>
<organism evidence="3 4">
    <name type="scientific">Paraclostridium tenue</name>
    <dbReference type="NCBI Taxonomy" id="1737"/>
    <lineage>
        <taxon>Bacteria</taxon>
        <taxon>Bacillati</taxon>
        <taxon>Bacillota</taxon>
        <taxon>Clostridia</taxon>
        <taxon>Peptostreptococcales</taxon>
        <taxon>Peptostreptococcaceae</taxon>
        <taxon>Paraclostridium</taxon>
    </lineage>
</organism>
<name>A0ABP3XI81_9FIRM</name>
<dbReference type="Proteomes" id="UP001400965">
    <property type="component" value="Unassembled WGS sequence"/>
</dbReference>
<comment type="caution">
    <text evidence="3">The sequence shown here is derived from an EMBL/GenBank/DDBJ whole genome shotgun (WGS) entry which is preliminary data.</text>
</comment>
<dbReference type="PANTHER" id="PTHR36432">
    <property type="match status" value="1"/>
</dbReference>
<accession>A0ABP3XI81</accession>
<dbReference type="SMART" id="SM00966">
    <property type="entry name" value="SpoVT_AbrB"/>
    <property type="match status" value="1"/>
</dbReference>
<dbReference type="PANTHER" id="PTHR36432:SF1">
    <property type="entry name" value="STAGE V SPORULATION PROTEIN T"/>
    <property type="match status" value="1"/>
</dbReference>
<dbReference type="InterPro" id="IPR029016">
    <property type="entry name" value="GAF-like_dom_sf"/>
</dbReference>
<feature type="domain" description="SpoVT-AbrB" evidence="2">
    <location>
        <begin position="5"/>
        <end position="51"/>
    </location>
</feature>
<dbReference type="EMBL" id="BAAACP010000014">
    <property type="protein sequence ID" value="GAA0865324.1"/>
    <property type="molecule type" value="Genomic_DNA"/>
</dbReference>
<dbReference type="NCBIfam" id="TIGR01439">
    <property type="entry name" value="lp_hng_hel_AbrB"/>
    <property type="match status" value="1"/>
</dbReference>
<dbReference type="PROSITE" id="PS51740">
    <property type="entry name" value="SPOVT_ABRB"/>
    <property type="match status" value="1"/>
</dbReference>
<evidence type="ECO:0000313" key="4">
    <source>
        <dbReference type="Proteomes" id="UP001400965"/>
    </source>
</evidence>
<keyword evidence="1" id="KW-0238">DNA-binding</keyword>
<evidence type="ECO:0000313" key="3">
    <source>
        <dbReference type="EMBL" id="GAA0865324.1"/>
    </source>
</evidence>
<gene>
    <name evidence="3" type="primary">spoVT_1</name>
    <name evidence="3" type="ORF">GCM10008917_22350</name>
</gene>
<dbReference type="Gene3D" id="2.10.260.10">
    <property type="match status" value="1"/>
</dbReference>
<dbReference type="InterPro" id="IPR037914">
    <property type="entry name" value="SpoVT-AbrB_sf"/>
</dbReference>